<keyword evidence="2" id="KW-0560">Oxidoreductase</keyword>
<dbReference type="Pfam" id="PF13561">
    <property type="entry name" value="adh_short_C2"/>
    <property type="match status" value="1"/>
</dbReference>
<dbReference type="Gene3D" id="3.40.50.720">
    <property type="entry name" value="NAD(P)-binding Rossmann-like Domain"/>
    <property type="match status" value="1"/>
</dbReference>
<proteinExistence type="inferred from homology"/>
<accession>A0A6J6TV91</accession>
<protein>
    <submittedName>
        <fullName evidence="3">Unannotated protein</fullName>
    </submittedName>
</protein>
<dbReference type="GO" id="GO:0016491">
    <property type="term" value="F:oxidoreductase activity"/>
    <property type="evidence" value="ECO:0007669"/>
    <property type="project" value="UniProtKB-KW"/>
</dbReference>
<organism evidence="3">
    <name type="scientific">freshwater metagenome</name>
    <dbReference type="NCBI Taxonomy" id="449393"/>
    <lineage>
        <taxon>unclassified sequences</taxon>
        <taxon>metagenomes</taxon>
        <taxon>ecological metagenomes</taxon>
    </lineage>
</organism>
<comment type="similarity">
    <text evidence="1">Belongs to the short-chain dehydrogenases/reductases (SDR) family.</text>
</comment>
<sequence>MVGARHSIHECDEAPRFITLDFCYEDLSLNSGYSIQDNVRPMKSSAIIFGGRSPTALVLCKQLASIGHEVHLVTRIKDEEIIKLAKENDCSEVHECDLEDLSKSTALVQKIDKEINGLSAVAFFHRYRNKTSDPFKQFAVEVNTPYEIIVHLSKRIRSKQCAIVLATSPAAQKIVEDQDFHYHASKAAIQQLIRFSSVRFAKNNLRVNGINPGTYVYKSRAASFYAEHPEIISRVKKEVPLGRMSNIEEIATVAKFLLSEDSSFINGEIINIDGGLSNRNPN</sequence>
<dbReference type="PANTHER" id="PTHR24321">
    <property type="entry name" value="DEHYDROGENASES, SHORT CHAIN"/>
    <property type="match status" value="1"/>
</dbReference>
<dbReference type="SUPFAM" id="SSF51735">
    <property type="entry name" value="NAD(P)-binding Rossmann-fold domains"/>
    <property type="match status" value="1"/>
</dbReference>
<dbReference type="AlphaFoldDB" id="A0A6J6TV91"/>
<evidence type="ECO:0000256" key="2">
    <source>
        <dbReference type="ARBA" id="ARBA00023002"/>
    </source>
</evidence>
<evidence type="ECO:0000313" key="3">
    <source>
        <dbReference type="EMBL" id="CAB4750337.1"/>
    </source>
</evidence>
<dbReference type="CDD" id="cd05233">
    <property type="entry name" value="SDR_c"/>
    <property type="match status" value="1"/>
</dbReference>
<dbReference type="InterPro" id="IPR036291">
    <property type="entry name" value="NAD(P)-bd_dom_sf"/>
</dbReference>
<name>A0A6J6TV91_9ZZZZ</name>
<gene>
    <name evidence="3" type="ORF">UFOPK2855_00120</name>
</gene>
<dbReference type="PANTHER" id="PTHR24321:SF8">
    <property type="entry name" value="ESTRADIOL 17-BETA-DEHYDROGENASE 8-RELATED"/>
    <property type="match status" value="1"/>
</dbReference>
<evidence type="ECO:0000256" key="1">
    <source>
        <dbReference type="ARBA" id="ARBA00006484"/>
    </source>
</evidence>
<dbReference type="PRINTS" id="PR00081">
    <property type="entry name" value="GDHRDH"/>
</dbReference>
<dbReference type="InterPro" id="IPR002347">
    <property type="entry name" value="SDR_fam"/>
</dbReference>
<dbReference type="EMBL" id="CAEZZK010000011">
    <property type="protein sequence ID" value="CAB4750337.1"/>
    <property type="molecule type" value="Genomic_DNA"/>
</dbReference>
<reference evidence="3" key="1">
    <citation type="submission" date="2020-05" db="EMBL/GenBank/DDBJ databases">
        <authorList>
            <person name="Chiriac C."/>
            <person name="Salcher M."/>
            <person name="Ghai R."/>
            <person name="Kavagutti S V."/>
        </authorList>
    </citation>
    <scope>NUCLEOTIDE SEQUENCE</scope>
</reference>